<evidence type="ECO:0000256" key="1">
    <source>
        <dbReference type="ARBA" id="ARBA00022729"/>
    </source>
</evidence>
<sequence>MKKITLLIVLLSSFTFAQKIQVLDYSKLDKSDMKTDLLIKNTSPFSPIGKNYSKNGMYTFIQAYKELSNNDDLKRLQKTNEIQRFTKTVSYAETVKIGLIHSEYESLNKQALEEQKIRLENNSVIRNTSEYIFTKNTSTIIAPLCINKKGLHTKFELASDFYFNNTTNNLSEVKADFDDGSGLQTISFNSPIQVNYQSEGDKNLIFKLTFSDGSTINRLSKINIQYSNKDIISLNNQRIVNEVTSTIIPNLGAYSGATNSAGMAEYEIFLGADNVLDKPIFLIDGFDPADSRNTMAIYNMLNYDVGGGVIENLGTKIREEENFDIVIINHPQYFILSNGSLQSMANSTDVNNNGVIDTADYPGSTLIDGGSDFIERNAMSTIEVINLINSQKVGAEENVIIGPSMGGLISRYALNYMESVSIDHETRLWISFDSPHLGANVPIGFQHLFNYLGYGLDTPLGDYSIEAIRPVVEGMLKSGAARQMLRDQFEAHLASGSTLDFDPTKLLPEAHPFNPIFYDNMNGLTSSGYPEDTRNVSIINGSGIGAPYKNKNGSDVTPGQQVLDVFIEEVATLTDAYLDAWLTPTSGTTAKISEVWIDIVFICFCDIETEENAQAPAYSDGIDAAPGGLFDIGALAADFGGDPTIDAFFAGLTTDYFNFIPAVSAIALINGGSSDWYQNINLGAGDTPWDASTTTNPNTPFVNWYIPDENEGHVTLTPSNVAFAWEEIIDTNTLSINNTLIENFIKLEQNPITNNLTLISSKDYQNAEISIIDMTGKLVYNNKTNLNGKTSIPLNLASGLYILNVDTNTDYILKTKVILK</sequence>
<evidence type="ECO:0000313" key="6">
    <source>
        <dbReference type="Proteomes" id="UP000324550"/>
    </source>
</evidence>
<protein>
    <submittedName>
        <fullName evidence="5">T9SS type A sorting domain-containing protein</fullName>
    </submittedName>
</protein>
<gene>
    <name evidence="5" type="ORF">FVF61_11055</name>
</gene>
<dbReference type="AlphaFoldDB" id="A0A5D0G247"/>
<evidence type="ECO:0000313" key="5">
    <source>
        <dbReference type="EMBL" id="TYA53183.1"/>
    </source>
</evidence>
<accession>A0A5D0G247</accession>
<evidence type="ECO:0000256" key="2">
    <source>
        <dbReference type="SAM" id="SignalP"/>
    </source>
</evidence>
<feature type="signal peptide" evidence="2">
    <location>
        <begin position="1"/>
        <end position="17"/>
    </location>
</feature>
<evidence type="ECO:0000259" key="4">
    <source>
        <dbReference type="Pfam" id="PF18962"/>
    </source>
</evidence>
<keyword evidence="1 2" id="KW-0732">Signal</keyword>
<feature type="chain" id="PRO_5023044128" evidence="2">
    <location>
        <begin position="18"/>
        <end position="820"/>
    </location>
</feature>
<dbReference type="SUPFAM" id="SSF53474">
    <property type="entry name" value="alpha/beta-Hydrolases"/>
    <property type="match status" value="1"/>
</dbReference>
<name>A0A5D0G247_9FLAO</name>
<dbReference type="EMBL" id="VSFC01000052">
    <property type="protein sequence ID" value="TYA53183.1"/>
    <property type="molecule type" value="Genomic_DNA"/>
</dbReference>
<dbReference type="InterPro" id="IPR026444">
    <property type="entry name" value="Secre_tail"/>
</dbReference>
<dbReference type="Gene3D" id="3.40.50.1820">
    <property type="entry name" value="alpha/beta hydrolase"/>
    <property type="match status" value="1"/>
</dbReference>
<dbReference type="Proteomes" id="UP000324550">
    <property type="component" value="Unassembled WGS sequence"/>
</dbReference>
<keyword evidence="6" id="KW-1185">Reference proteome</keyword>
<dbReference type="OrthoDB" id="4535652at2"/>
<proteinExistence type="predicted"/>
<dbReference type="RefSeq" id="WP_148456394.1">
    <property type="nucleotide sequence ID" value="NZ_VSFC01000052.1"/>
</dbReference>
<organism evidence="5 6">
    <name type="scientific">Formosa maritima</name>
    <dbReference type="NCBI Taxonomy" id="2592046"/>
    <lineage>
        <taxon>Bacteria</taxon>
        <taxon>Pseudomonadati</taxon>
        <taxon>Bacteroidota</taxon>
        <taxon>Flavobacteriia</taxon>
        <taxon>Flavobacteriales</taxon>
        <taxon>Flavobacteriaceae</taxon>
        <taxon>Formosa</taxon>
    </lineage>
</organism>
<comment type="caution">
    <text evidence="5">The sequence shown here is derived from an EMBL/GenBank/DDBJ whole genome shotgun (WGS) entry which is preliminary data.</text>
</comment>
<feature type="domain" description="Secretion system C-terminal sorting" evidence="4">
    <location>
        <begin position="750"/>
        <end position="818"/>
    </location>
</feature>
<reference evidence="5 6" key="1">
    <citation type="submission" date="2019-08" db="EMBL/GenBank/DDBJ databases">
        <title>Formosa sediminis sp. nov., isolated from marine sediment.</title>
        <authorList>
            <person name="Cao W.R."/>
        </authorList>
    </citation>
    <scope>NUCLEOTIDE SEQUENCE [LARGE SCALE GENOMIC DNA]</scope>
    <source>
        <strain evidence="5 6">1494</strain>
    </source>
</reference>
<feature type="domain" description="DUF676" evidence="3">
    <location>
        <begin position="382"/>
        <end position="440"/>
    </location>
</feature>
<dbReference type="InterPro" id="IPR007751">
    <property type="entry name" value="DUF676_lipase-like"/>
</dbReference>
<dbReference type="InterPro" id="IPR029058">
    <property type="entry name" value="AB_hydrolase_fold"/>
</dbReference>
<dbReference type="Pfam" id="PF18962">
    <property type="entry name" value="Por_Secre_tail"/>
    <property type="match status" value="1"/>
</dbReference>
<dbReference type="Pfam" id="PF05057">
    <property type="entry name" value="DUF676"/>
    <property type="match status" value="1"/>
</dbReference>
<dbReference type="NCBIfam" id="TIGR04183">
    <property type="entry name" value="Por_Secre_tail"/>
    <property type="match status" value="1"/>
</dbReference>
<evidence type="ECO:0000259" key="3">
    <source>
        <dbReference type="Pfam" id="PF05057"/>
    </source>
</evidence>